<sequence length="301" mass="32418">MVRENGHGMNGTNGTLVPDRTRETHATRTFDRAVLPVDDVLPSVEEVDATPVVAAAPAARPPLTLSVVIPTWNEAGNIQHVLRQLARFDDIVIVDGMSEDGTVELARAIRPDVRVIEQEPRGKGAALRAGFEAATGEVIVMMDADGSMDPCEVEVFVSMINIGFDLVKGSRLAVGGGSHDLTLVRWAGNKALCSLANRLFGTAWTDLCYGYLAFRRDCLPRLALTADGFEIESQILANAALNGLRMAEIPSIELPRLTGESHLVARRDGVRVVKAMLAARYAPRAKRAAVALRPMAVDTTT</sequence>
<gene>
    <name evidence="4" type="ORF">AVDCRST_MAG47-3090</name>
</gene>
<accession>A0A6J4NSW5</accession>
<comment type="similarity">
    <text evidence="1">Belongs to the glycosyltransferase 2 family.</text>
</comment>
<dbReference type="Gene3D" id="3.90.550.10">
    <property type="entry name" value="Spore Coat Polysaccharide Biosynthesis Protein SpsA, Chain A"/>
    <property type="match status" value="1"/>
</dbReference>
<feature type="region of interest" description="Disordered" evidence="2">
    <location>
        <begin position="1"/>
        <end position="21"/>
    </location>
</feature>
<dbReference type="PANTHER" id="PTHR48090">
    <property type="entry name" value="UNDECAPRENYL-PHOSPHATE 4-DEOXY-4-FORMAMIDO-L-ARABINOSE TRANSFERASE-RELATED"/>
    <property type="match status" value="1"/>
</dbReference>
<evidence type="ECO:0000256" key="1">
    <source>
        <dbReference type="ARBA" id="ARBA00006739"/>
    </source>
</evidence>
<dbReference type="CDD" id="cd04179">
    <property type="entry name" value="DPM_DPG-synthase_like"/>
    <property type="match status" value="1"/>
</dbReference>
<dbReference type="AlphaFoldDB" id="A0A6J4NSW5"/>
<feature type="domain" description="Glycosyltransferase 2-like" evidence="3">
    <location>
        <begin position="66"/>
        <end position="219"/>
    </location>
</feature>
<protein>
    <recommendedName>
        <fullName evidence="3">Glycosyltransferase 2-like domain-containing protein</fullName>
    </recommendedName>
</protein>
<evidence type="ECO:0000256" key="2">
    <source>
        <dbReference type="SAM" id="MobiDB-lite"/>
    </source>
</evidence>
<dbReference type="InterPro" id="IPR029044">
    <property type="entry name" value="Nucleotide-diphossugar_trans"/>
</dbReference>
<dbReference type="EMBL" id="CADCUK010000207">
    <property type="protein sequence ID" value="CAA9396344.1"/>
    <property type="molecule type" value="Genomic_DNA"/>
</dbReference>
<dbReference type="InterPro" id="IPR050256">
    <property type="entry name" value="Glycosyltransferase_2"/>
</dbReference>
<evidence type="ECO:0000259" key="3">
    <source>
        <dbReference type="Pfam" id="PF00535"/>
    </source>
</evidence>
<reference evidence="4" key="1">
    <citation type="submission" date="2020-02" db="EMBL/GenBank/DDBJ databases">
        <authorList>
            <person name="Meier V. D."/>
        </authorList>
    </citation>
    <scope>NUCLEOTIDE SEQUENCE</scope>
    <source>
        <strain evidence="4">AVDCRST_MAG47</strain>
    </source>
</reference>
<evidence type="ECO:0000313" key="4">
    <source>
        <dbReference type="EMBL" id="CAA9396344.1"/>
    </source>
</evidence>
<name>A0A6J4NSW5_9ACTN</name>
<proteinExistence type="inferred from homology"/>
<dbReference type="SUPFAM" id="SSF53448">
    <property type="entry name" value="Nucleotide-diphospho-sugar transferases"/>
    <property type="match status" value="1"/>
</dbReference>
<dbReference type="InterPro" id="IPR001173">
    <property type="entry name" value="Glyco_trans_2-like"/>
</dbReference>
<dbReference type="PANTHER" id="PTHR48090:SF7">
    <property type="entry name" value="RFBJ PROTEIN"/>
    <property type="match status" value="1"/>
</dbReference>
<organism evidence="4">
    <name type="scientific">uncultured Nocardioidaceae bacterium</name>
    <dbReference type="NCBI Taxonomy" id="253824"/>
    <lineage>
        <taxon>Bacteria</taxon>
        <taxon>Bacillati</taxon>
        <taxon>Actinomycetota</taxon>
        <taxon>Actinomycetes</taxon>
        <taxon>Propionibacteriales</taxon>
        <taxon>Nocardioidaceae</taxon>
        <taxon>environmental samples</taxon>
    </lineage>
</organism>
<dbReference type="Pfam" id="PF00535">
    <property type="entry name" value="Glycos_transf_2"/>
    <property type="match status" value="1"/>
</dbReference>